<dbReference type="Gene3D" id="3.10.100.10">
    <property type="entry name" value="Mannose-Binding Protein A, subunit A"/>
    <property type="match status" value="1"/>
</dbReference>
<comment type="caution">
    <text evidence="8">The sequence shown here is derived from an EMBL/GenBank/DDBJ whole genome shotgun (WGS) entry which is preliminary data.</text>
</comment>
<feature type="disulfide bond" evidence="4">
    <location>
        <begin position="468"/>
        <end position="480"/>
    </location>
</feature>
<dbReference type="GO" id="GO:0016020">
    <property type="term" value="C:membrane"/>
    <property type="evidence" value="ECO:0007669"/>
    <property type="project" value="UniProtKB-SubCell"/>
</dbReference>
<dbReference type="EMBL" id="JAHLQT010040257">
    <property type="protein sequence ID" value="KAG7155932.1"/>
    <property type="molecule type" value="Genomic_DNA"/>
</dbReference>
<keyword evidence="9" id="KW-1185">Reference proteome</keyword>
<dbReference type="Gene3D" id="4.10.400.10">
    <property type="entry name" value="Low-density Lipoprotein Receptor"/>
    <property type="match status" value="1"/>
</dbReference>
<proteinExistence type="predicted"/>
<dbReference type="Gene3D" id="2.60.120.200">
    <property type="match status" value="1"/>
</dbReference>
<evidence type="ECO:0000256" key="5">
    <source>
        <dbReference type="PROSITE-ProRule" id="PRU01172"/>
    </source>
</evidence>
<dbReference type="InterPro" id="IPR023415">
    <property type="entry name" value="LDLR_class-A_CS"/>
</dbReference>
<dbReference type="InterPro" id="IPR006202">
    <property type="entry name" value="Neur_chan_lig-bd"/>
</dbReference>
<dbReference type="InterPro" id="IPR002172">
    <property type="entry name" value="LDrepeatLR_classA_rpt"/>
</dbReference>
<feature type="signal peptide" evidence="6">
    <location>
        <begin position="1"/>
        <end position="17"/>
    </location>
</feature>
<keyword evidence="3 4" id="KW-1015">Disulfide bond</keyword>
<dbReference type="SUPFAM" id="SSF56436">
    <property type="entry name" value="C-type lectin-like"/>
    <property type="match status" value="1"/>
</dbReference>
<feature type="domain" description="Pentraxin (PTX)" evidence="7">
    <location>
        <begin position="19"/>
        <end position="242"/>
    </location>
</feature>
<dbReference type="Pfam" id="PF00354">
    <property type="entry name" value="Pentaxin"/>
    <property type="match status" value="1"/>
</dbReference>
<dbReference type="InterPro" id="IPR036734">
    <property type="entry name" value="Neur_chan_lig-bd_sf"/>
</dbReference>
<dbReference type="SUPFAM" id="SSF63712">
    <property type="entry name" value="Nicotinic receptor ligand binding domain-like"/>
    <property type="match status" value="1"/>
</dbReference>
<evidence type="ECO:0000256" key="6">
    <source>
        <dbReference type="SAM" id="SignalP"/>
    </source>
</evidence>
<accession>A0A8J5MLT2</accession>
<dbReference type="Pfam" id="PF00057">
    <property type="entry name" value="Ldl_recept_a"/>
    <property type="match status" value="1"/>
</dbReference>
<dbReference type="SUPFAM" id="SSF57424">
    <property type="entry name" value="LDL receptor-like module"/>
    <property type="match status" value="1"/>
</dbReference>
<evidence type="ECO:0000256" key="3">
    <source>
        <dbReference type="ARBA" id="ARBA00023157"/>
    </source>
</evidence>
<dbReference type="PROSITE" id="PS00236">
    <property type="entry name" value="NEUROTR_ION_CHANNEL"/>
    <property type="match status" value="1"/>
</dbReference>
<dbReference type="Pfam" id="PF02931">
    <property type="entry name" value="Neur_chan_LBD"/>
    <property type="match status" value="1"/>
</dbReference>
<sequence>MMWPTAMFYLLVYVADGHNVTKVKFQTEGLASIASMVDAGLINIPTLTQMTVCLHFRLLHGGKGVPVVSYSNKQLYTDELFIGLNWYRHTLMIECCQEAVIEDLPLVVRLYVWQHLCVTLDLAADGVLIFAYNGKLNKKEKIIDQSKITPGRRVQVQGGGRLIIGQEQDGKEGKYDITQAMDGEIADYKFYNVLLTPEELLNFTTCAGPLPATTPPLLTLDDSRLEIKGPTAKTNISEEEICQNLTSYLLLIPEKVEFQESITTCNKLRGTLALPKNAVENINIIEQFQHFSSRCEDTYACLYWAGTKGILSTGHWVQLTNNEPVAWHNFHNPSQTPHEIYQCVAIASGNPSYRWLATPCVDYTTSCSLCNFTSHPLLRLRGLCQSSLFDRELYLNDYEKERPKFDGAKHSRVVWNSTSWVMISRLYLELRAVMHADTPDTYPIGLHNWTISGDKCGQGEVELMLTLCGNKEYTCDDGSCISKDHNCDTYTNCSDHSDELNCDIIIVPSGYSEELFPPSSTTDPLSIHFLINITSIRTFNLASFDVAIDAKWHTKWHDSRLTFTNLANNYQNNKVRHLEKLWTPELQVTDGTRSLVKGAQVPGDVYVIRRSEPLPDNDQRITEDYAYSGEDNTLMYQQHDTLEFRCHFDLHLYPFDTQKCYLEFSVRDLRHTQGVLLKDGLGVVFEGERSLLEYKLEKEVITSYTLNDVSVLQVSQ</sequence>
<keyword evidence="2" id="KW-0472">Membrane</keyword>
<dbReference type="PROSITE" id="PS51828">
    <property type="entry name" value="PTX_2"/>
    <property type="match status" value="1"/>
</dbReference>
<dbReference type="SMART" id="SM00159">
    <property type="entry name" value="PTX"/>
    <property type="match status" value="1"/>
</dbReference>
<dbReference type="Proteomes" id="UP000747542">
    <property type="component" value="Unassembled WGS sequence"/>
</dbReference>
<dbReference type="SUPFAM" id="SSF49899">
    <property type="entry name" value="Concanavalin A-like lectins/glucanases"/>
    <property type="match status" value="1"/>
</dbReference>
<dbReference type="AlphaFoldDB" id="A0A8J5MLT2"/>
<dbReference type="PROSITE" id="PS01209">
    <property type="entry name" value="LDLRA_1"/>
    <property type="match status" value="1"/>
</dbReference>
<evidence type="ECO:0000256" key="1">
    <source>
        <dbReference type="ARBA" id="ARBA00004370"/>
    </source>
</evidence>
<reference evidence="8" key="1">
    <citation type="journal article" date="2021" name="Sci. Adv.">
        <title>The American lobster genome reveals insights on longevity, neural, and immune adaptations.</title>
        <authorList>
            <person name="Polinski J.M."/>
            <person name="Zimin A.V."/>
            <person name="Clark K.F."/>
            <person name="Kohn A.B."/>
            <person name="Sadowski N."/>
            <person name="Timp W."/>
            <person name="Ptitsyn A."/>
            <person name="Khanna P."/>
            <person name="Romanova D.Y."/>
            <person name="Williams P."/>
            <person name="Greenwood S.J."/>
            <person name="Moroz L.L."/>
            <person name="Walt D.R."/>
            <person name="Bodnar A.G."/>
        </authorList>
    </citation>
    <scope>NUCLEOTIDE SEQUENCE</scope>
    <source>
        <strain evidence="8">GMGI-L3</strain>
    </source>
</reference>
<feature type="disulfide bond" evidence="4">
    <location>
        <begin position="475"/>
        <end position="493"/>
    </location>
</feature>
<dbReference type="InterPro" id="IPR016186">
    <property type="entry name" value="C-type_lectin-like/link_sf"/>
</dbReference>
<evidence type="ECO:0000256" key="4">
    <source>
        <dbReference type="PROSITE-ProRule" id="PRU00124"/>
    </source>
</evidence>
<comment type="subcellular location">
    <subcellularLocation>
        <location evidence="1">Membrane</location>
    </subcellularLocation>
</comment>
<dbReference type="InterPro" id="IPR016187">
    <property type="entry name" value="CTDL_fold"/>
</dbReference>
<comment type="caution">
    <text evidence="5">Lacks conserved residue(s) required for the propagation of feature annotation.</text>
</comment>
<name>A0A8J5MLT2_HOMAM</name>
<dbReference type="Gene3D" id="2.70.170.10">
    <property type="entry name" value="Neurotransmitter-gated ion-channel ligand-binding domain"/>
    <property type="match status" value="1"/>
</dbReference>
<gene>
    <name evidence="8" type="primary">Nptx2-L2</name>
    <name evidence="8" type="ORF">Hamer_G012076</name>
</gene>
<protein>
    <submittedName>
        <fullName evidence="8">Neuronal pentraxin-2-like 2</fullName>
    </submittedName>
</protein>
<dbReference type="PRINTS" id="PR00895">
    <property type="entry name" value="PENTAXIN"/>
</dbReference>
<evidence type="ECO:0000313" key="8">
    <source>
        <dbReference type="EMBL" id="KAG7155932.1"/>
    </source>
</evidence>
<dbReference type="CDD" id="cd00112">
    <property type="entry name" value="LDLa"/>
    <property type="match status" value="1"/>
</dbReference>
<dbReference type="GO" id="GO:0005230">
    <property type="term" value="F:extracellular ligand-gated monoatomic ion channel activity"/>
    <property type="evidence" value="ECO:0007669"/>
    <property type="project" value="InterPro"/>
</dbReference>
<dbReference type="CDD" id="cd00037">
    <property type="entry name" value="CLECT"/>
    <property type="match status" value="1"/>
</dbReference>
<feature type="disulfide bond" evidence="4">
    <location>
        <begin position="487"/>
        <end position="502"/>
    </location>
</feature>
<keyword evidence="6" id="KW-0732">Signal</keyword>
<dbReference type="PROSITE" id="PS50068">
    <property type="entry name" value="LDLRA_2"/>
    <property type="match status" value="1"/>
</dbReference>
<evidence type="ECO:0000259" key="7">
    <source>
        <dbReference type="PROSITE" id="PS51828"/>
    </source>
</evidence>
<dbReference type="InterPro" id="IPR036055">
    <property type="entry name" value="LDL_receptor-like_sf"/>
</dbReference>
<dbReference type="InterPro" id="IPR013320">
    <property type="entry name" value="ConA-like_dom_sf"/>
</dbReference>
<evidence type="ECO:0000256" key="2">
    <source>
        <dbReference type="ARBA" id="ARBA00023136"/>
    </source>
</evidence>
<feature type="chain" id="PRO_5035250939" evidence="6">
    <location>
        <begin position="18"/>
        <end position="716"/>
    </location>
</feature>
<dbReference type="InterPro" id="IPR001759">
    <property type="entry name" value="PTX_dom"/>
</dbReference>
<evidence type="ECO:0000313" key="9">
    <source>
        <dbReference type="Proteomes" id="UP000747542"/>
    </source>
</evidence>
<dbReference type="InterPro" id="IPR018000">
    <property type="entry name" value="Neurotransmitter_ion_chnl_CS"/>
</dbReference>
<organism evidence="8 9">
    <name type="scientific">Homarus americanus</name>
    <name type="common">American lobster</name>
    <dbReference type="NCBI Taxonomy" id="6706"/>
    <lineage>
        <taxon>Eukaryota</taxon>
        <taxon>Metazoa</taxon>
        <taxon>Ecdysozoa</taxon>
        <taxon>Arthropoda</taxon>
        <taxon>Crustacea</taxon>
        <taxon>Multicrustacea</taxon>
        <taxon>Malacostraca</taxon>
        <taxon>Eumalacostraca</taxon>
        <taxon>Eucarida</taxon>
        <taxon>Decapoda</taxon>
        <taxon>Pleocyemata</taxon>
        <taxon>Astacidea</taxon>
        <taxon>Nephropoidea</taxon>
        <taxon>Nephropidae</taxon>
        <taxon>Homarus</taxon>
    </lineage>
</organism>
<dbReference type="SMART" id="SM00192">
    <property type="entry name" value="LDLa"/>
    <property type="match status" value="1"/>
</dbReference>